<dbReference type="RefSeq" id="WP_224141418.1">
    <property type="nucleotide sequence ID" value="NZ_JAIQUM010000078.1"/>
</dbReference>
<protein>
    <recommendedName>
        <fullName evidence="4">Histidine kinase</fullName>
    </recommendedName>
</protein>
<feature type="transmembrane region" description="Helical" evidence="1">
    <location>
        <begin position="35"/>
        <end position="53"/>
    </location>
</feature>
<dbReference type="EMBL" id="JAIQUM010000078">
    <property type="protein sequence ID" value="MBZ5752981.1"/>
    <property type="molecule type" value="Genomic_DNA"/>
</dbReference>
<feature type="transmembrane region" description="Helical" evidence="1">
    <location>
        <begin position="6"/>
        <end position="23"/>
    </location>
</feature>
<name>A0ABS7UXW9_9BACI</name>
<evidence type="ECO:0000256" key="1">
    <source>
        <dbReference type="SAM" id="Phobius"/>
    </source>
</evidence>
<keyword evidence="1" id="KW-0812">Transmembrane</keyword>
<keyword evidence="3" id="KW-1185">Reference proteome</keyword>
<keyword evidence="1" id="KW-1133">Transmembrane helix</keyword>
<keyword evidence="1" id="KW-0472">Membrane</keyword>
<sequence length="66" mass="7413">MNRMKIVIPTMLVVGILALWILEKDHSEVPLQYRIPIALLGALISGVLTYFLFKNDADGVDKKSDK</sequence>
<comment type="caution">
    <text evidence="2">The sequence shown here is derived from an EMBL/GenBank/DDBJ whole genome shotgun (WGS) entry which is preliminary data.</text>
</comment>
<accession>A0ABS7UXW9</accession>
<organism evidence="2 3">
    <name type="scientific">Metabacillus rhizolycopersici</name>
    <dbReference type="NCBI Taxonomy" id="2875709"/>
    <lineage>
        <taxon>Bacteria</taxon>
        <taxon>Bacillati</taxon>
        <taxon>Bacillota</taxon>
        <taxon>Bacilli</taxon>
        <taxon>Bacillales</taxon>
        <taxon>Bacillaceae</taxon>
        <taxon>Metabacillus</taxon>
    </lineage>
</organism>
<proteinExistence type="predicted"/>
<evidence type="ECO:0000313" key="3">
    <source>
        <dbReference type="Proteomes" id="UP001165287"/>
    </source>
</evidence>
<gene>
    <name evidence="2" type="ORF">K9V48_22790</name>
</gene>
<reference evidence="2" key="1">
    <citation type="submission" date="2024-05" db="EMBL/GenBank/DDBJ databases">
        <title>Metabacillus sp. nov., isolated from the rhizosphere soil of tomato plants.</title>
        <authorList>
            <person name="Ma R."/>
        </authorList>
    </citation>
    <scope>NUCLEOTIDE SEQUENCE</scope>
    <source>
        <strain evidence="2">DBTR6</strain>
    </source>
</reference>
<dbReference type="Proteomes" id="UP001165287">
    <property type="component" value="Unassembled WGS sequence"/>
</dbReference>
<evidence type="ECO:0000313" key="2">
    <source>
        <dbReference type="EMBL" id="MBZ5752981.1"/>
    </source>
</evidence>
<evidence type="ECO:0008006" key="4">
    <source>
        <dbReference type="Google" id="ProtNLM"/>
    </source>
</evidence>